<reference evidence="2" key="1">
    <citation type="journal article" date="2023" name="GigaByte">
        <title>Genome assembly of the bearded iris, Iris pallida Lam.</title>
        <authorList>
            <person name="Bruccoleri R.E."/>
            <person name="Oakeley E.J."/>
            <person name="Faust A.M.E."/>
            <person name="Altorfer M."/>
            <person name="Dessus-Babus S."/>
            <person name="Burckhardt D."/>
            <person name="Oertli M."/>
            <person name="Naumann U."/>
            <person name="Petersen F."/>
            <person name="Wong J."/>
        </authorList>
    </citation>
    <scope>NUCLEOTIDE SEQUENCE</scope>
    <source>
        <strain evidence="2">GSM-AAB239-AS_SAM_17_03QT</strain>
    </source>
</reference>
<name>A0AAX6I9V5_IRIPA</name>
<feature type="compositionally biased region" description="Basic and acidic residues" evidence="1">
    <location>
        <begin position="7"/>
        <end position="22"/>
    </location>
</feature>
<keyword evidence="3" id="KW-1185">Reference proteome</keyword>
<dbReference type="AlphaFoldDB" id="A0AAX6I9V5"/>
<dbReference type="Proteomes" id="UP001140949">
    <property type="component" value="Unassembled WGS sequence"/>
</dbReference>
<accession>A0AAX6I9V5</accession>
<comment type="caution">
    <text evidence="2">The sequence shown here is derived from an EMBL/GenBank/DDBJ whole genome shotgun (WGS) entry which is preliminary data.</text>
</comment>
<reference evidence="2" key="2">
    <citation type="submission" date="2023-04" db="EMBL/GenBank/DDBJ databases">
        <authorList>
            <person name="Bruccoleri R.E."/>
            <person name="Oakeley E.J."/>
            <person name="Faust A.-M."/>
            <person name="Dessus-Babus S."/>
            <person name="Altorfer M."/>
            <person name="Burckhardt D."/>
            <person name="Oertli M."/>
            <person name="Naumann U."/>
            <person name="Petersen F."/>
            <person name="Wong J."/>
        </authorList>
    </citation>
    <scope>NUCLEOTIDE SEQUENCE</scope>
    <source>
        <strain evidence="2">GSM-AAB239-AS_SAM_17_03QT</strain>
        <tissue evidence="2">Leaf</tissue>
    </source>
</reference>
<evidence type="ECO:0000313" key="2">
    <source>
        <dbReference type="EMBL" id="KAJ6850019.1"/>
    </source>
</evidence>
<proteinExistence type="predicted"/>
<protein>
    <submittedName>
        <fullName evidence="2">Uncharacterized protein</fullName>
    </submittedName>
</protein>
<feature type="region of interest" description="Disordered" evidence="1">
    <location>
        <begin position="1"/>
        <end position="22"/>
    </location>
</feature>
<evidence type="ECO:0000256" key="1">
    <source>
        <dbReference type="SAM" id="MobiDB-lite"/>
    </source>
</evidence>
<evidence type="ECO:0000313" key="3">
    <source>
        <dbReference type="Proteomes" id="UP001140949"/>
    </source>
</evidence>
<gene>
    <name evidence="2" type="ORF">M6B38_269255</name>
</gene>
<sequence>MKNNPRSGREEKNRTLSQYHSRENETISRKIFCSMWGDESLVHPPGLLNDTHVIKYPGRVLGPTAGSITSHLLALFFLSVG</sequence>
<organism evidence="2 3">
    <name type="scientific">Iris pallida</name>
    <name type="common">Sweet iris</name>
    <dbReference type="NCBI Taxonomy" id="29817"/>
    <lineage>
        <taxon>Eukaryota</taxon>
        <taxon>Viridiplantae</taxon>
        <taxon>Streptophyta</taxon>
        <taxon>Embryophyta</taxon>
        <taxon>Tracheophyta</taxon>
        <taxon>Spermatophyta</taxon>
        <taxon>Magnoliopsida</taxon>
        <taxon>Liliopsida</taxon>
        <taxon>Asparagales</taxon>
        <taxon>Iridaceae</taxon>
        <taxon>Iridoideae</taxon>
        <taxon>Irideae</taxon>
        <taxon>Iris</taxon>
    </lineage>
</organism>
<dbReference type="EMBL" id="JANAVB010003352">
    <property type="protein sequence ID" value="KAJ6850019.1"/>
    <property type="molecule type" value="Genomic_DNA"/>
</dbReference>